<dbReference type="EMBL" id="CH476618">
    <property type="protein sequence ID" value="EEP81455.1"/>
    <property type="molecule type" value="Genomic_DNA"/>
</dbReference>
<dbReference type="Proteomes" id="UP000002058">
    <property type="component" value="Unassembled WGS sequence"/>
</dbReference>
<dbReference type="InParanoid" id="C4JXE7"/>
<dbReference type="HOGENOM" id="CLU_057142_0_0_1"/>
<feature type="region of interest" description="Disordered" evidence="1">
    <location>
        <begin position="1"/>
        <end position="237"/>
    </location>
</feature>
<dbReference type="RefSeq" id="XP_002583353.1">
    <property type="nucleotide sequence ID" value="XM_002583307.1"/>
</dbReference>
<protein>
    <recommendedName>
        <fullName evidence="4">Immediate-early protein</fullName>
    </recommendedName>
</protein>
<dbReference type="GO" id="GO:0030515">
    <property type="term" value="F:snoRNA binding"/>
    <property type="evidence" value="ECO:0007669"/>
    <property type="project" value="InterPro"/>
</dbReference>
<evidence type="ECO:0000256" key="1">
    <source>
        <dbReference type="SAM" id="MobiDB-lite"/>
    </source>
</evidence>
<dbReference type="VEuPathDB" id="FungiDB:UREG_06320"/>
<dbReference type="AlphaFoldDB" id="C4JXE7"/>
<feature type="compositionally biased region" description="Polar residues" evidence="1">
    <location>
        <begin position="1"/>
        <end position="23"/>
    </location>
</feature>
<evidence type="ECO:0008006" key="4">
    <source>
        <dbReference type="Google" id="ProtNLM"/>
    </source>
</evidence>
<accession>C4JXE7</accession>
<evidence type="ECO:0000313" key="3">
    <source>
        <dbReference type="Proteomes" id="UP000002058"/>
    </source>
</evidence>
<dbReference type="KEGG" id="ure:UREG_06320"/>
<feature type="region of interest" description="Disordered" evidence="1">
    <location>
        <begin position="263"/>
        <end position="287"/>
    </location>
</feature>
<feature type="compositionally biased region" description="Basic residues" evidence="1">
    <location>
        <begin position="189"/>
        <end position="203"/>
    </location>
</feature>
<reference evidence="3" key="1">
    <citation type="journal article" date="2009" name="Genome Res.">
        <title>Comparative genomic analyses of the human fungal pathogens Coccidioides and their relatives.</title>
        <authorList>
            <person name="Sharpton T.J."/>
            <person name="Stajich J.E."/>
            <person name="Rounsley S.D."/>
            <person name="Gardner M.J."/>
            <person name="Wortman J.R."/>
            <person name="Jordar V.S."/>
            <person name="Maiti R."/>
            <person name="Kodira C.D."/>
            <person name="Neafsey D.E."/>
            <person name="Zeng Q."/>
            <person name="Hung C.-Y."/>
            <person name="McMahan C."/>
            <person name="Muszewska A."/>
            <person name="Grynberg M."/>
            <person name="Mandel M.A."/>
            <person name="Kellner E.M."/>
            <person name="Barker B.M."/>
            <person name="Galgiani J.N."/>
            <person name="Orbach M.J."/>
            <person name="Kirkland T.N."/>
            <person name="Cole G.T."/>
            <person name="Henn M.R."/>
            <person name="Birren B.W."/>
            <person name="Taylor J.W."/>
        </authorList>
    </citation>
    <scope>NUCLEOTIDE SEQUENCE [LARGE SCALE GENOMIC DNA]</scope>
    <source>
        <strain evidence="3">UAMH 1704</strain>
    </source>
</reference>
<feature type="region of interest" description="Disordered" evidence="1">
    <location>
        <begin position="344"/>
        <end position="371"/>
    </location>
</feature>
<keyword evidence="3" id="KW-1185">Reference proteome</keyword>
<dbReference type="Pfam" id="PF08297">
    <property type="entry name" value="U3_snoRNA_assoc"/>
    <property type="match status" value="1"/>
</dbReference>
<feature type="compositionally biased region" description="Basic and acidic residues" evidence="1">
    <location>
        <begin position="168"/>
        <end position="188"/>
    </location>
</feature>
<gene>
    <name evidence="2" type="ORF">UREG_06320</name>
</gene>
<feature type="compositionally biased region" description="Acidic residues" evidence="1">
    <location>
        <begin position="123"/>
        <end position="134"/>
    </location>
</feature>
<dbReference type="OMA" id="RENWMAG"/>
<feature type="compositionally biased region" description="Low complexity" evidence="1">
    <location>
        <begin position="81"/>
        <end position="92"/>
    </location>
</feature>
<sequence>MVTATRRSILSQPEDTPSRNGSPVANGKRKNSLAATEAVFEPTPKRRRGPSKEDSDSQASTPQPDGVPKKRYQVLKAVEIRTTSRSGTRESSIATPREPVNPEEISLASRPKPKTAHLRFDSEEPQPEPVEGQEPDLKQKDAEPQQQIDEDSDDDEAPEAVSNTKQLQELKEAERKREEATQRQEQLKKEKRREHEKRLKLQAKPKPTPLVHPSKPTTTPKQEDILSESSATLQGSEIRAPDYSSILPASLPKFLPDEILLAEPSIRPPTPPRETEKQPAALRPSGNKLRFLDTIEKKPKDVKLGSMSVRVLDGTGSAASKNSFHNALAPKASKNSRIVRENWMAGNRKGSAAVSGSLRRTTGGSSGFLRK</sequence>
<proteinExistence type="predicted"/>
<dbReference type="GeneID" id="8442188"/>
<name>C4JXE7_UNCRE</name>
<dbReference type="InterPro" id="IPR013268">
    <property type="entry name" value="UTP16"/>
</dbReference>
<organism evidence="2 3">
    <name type="scientific">Uncinocarpus reesii (strain UAMH 1704)</name>
    <dbReference type="NCBI Taxonomy" id="336963"/>
    <lineage>
        <taxon>Eukaryota</taxon>
        <taxon>Fungi</taxon>
        <taxon>Dikarya</taxon>
        <taxon>Ascomycota</taxon>
        <taxon>Pezizomycotina</taxon>
        <taxon>Eurotiomycetes</taxon>
        <taxon>Eurotiomycetidae</taxon>
        <taxon>Onygenales</taxon>
        <taxon>Onygenaceae</taxon>
        <taxon>Uncinocarpus</taxon>
    </lineage>
</organism>
<evidence type="ECO:0000313" key="2">
    <source>
        <dbReference type="EMBL" id="EEP81455.1"/>
    </source>
</evidence>
<dbReference type="OrthoDB" id="5423707at2759"/>
<dbReference type="GO" id="GO:0006364">
    <property type="term" value="P:rRNA processing"/>
    <property type="evidence" value="ECO:0007669"/>
    <property type="project" value="InterPro"/>
</dbReference>
<feature type="compositionally biased region" description="Acidic residues" evidence="1">
    <location>
        <begin position="148"/>
        <end position="158"/>
    </location>
</feature>
<dbReference type="STRING" id="336963.C4JXE7"/>
<dbReference type="eggNOG" id="ENOG502S51X">
    <property type="taxonomic scope" value="Eukaryota"/>
</dbReference>